<proteinExistence type="predicted"/>
<dbReference type="AlphaFoldDB" id="A4WS53"/>
<protein>
    <submittedName>
        <fullName evidence="1">Uncharacterized protein</fullName>
    </submittedName>
</protein>
<sequence>MTGRIVSARRTADGIMLHRIVPSEVEGEVTMRLIEVLPDDADWLEAVAALPPDDVAPIEPAPPALEALKAQAVWGINQVVGEVRKRYITPILGQEALYVKKEQQAREWVAAEAPQIEDYKMIAREVGVTAPTADELAQIWLNMAAITEEAVSRLENIRMTAIYAIRSAAGAADVEAAKAAAFATIAGLNELTSEVTE</sequence>
<evidence type="ECO:0000313" key="1">
    <source>
        <dbReference type="EMBL" id="ABP70217.1"/>
    </source>
</evidence>
<organism evidence="1">
    <name type="scientific">Cereibacter sphaeroides (strain ATCC 17025 / ATH 2.4.3)</name>
    <name type="common">Rhodobacter sphaeroides</name>
    <dbReference type="NCBI Taxonomy" id="349102"/>
    <lineage>
        <taxon>Bacteria</taxon>
        <taxon>Pseudomonadati</taxon>
        <taxon>Pseudomonadota</taxon>
        <taxon>Alphaproteobacteria</taxon>
        <taxon>Rhodobacterales</taxon>
        <taxon>Paracoccaceae</taxon>
        <taxon>Cereibacter</taxon>
    </lineage>
</organism>
<dbReference type="EMBL" id="CP000661">
    <property type="protein sequence ID" value="ABP70217.1"/>
    <property type="molecule type" value="Genomic_DNA"/>
</dbReference>
<dbReference type="KEGG" id="rsq:Rsph17025_2084"/>
<evidence type="ECO:0000313" key="2">
    <source>
        <dbReference type="EMBL" id="ABP70975.1"/>
    </source>
</evidence>
<dbReference type="EMBL" id="CP000661">
    <property type="protein sequence ID" value="ABP70975.1"/>
    <property type="molecule type" value="Genomic_DNA"/>
</dbReference>
<dbReference type="BioCyc" id="RSPH349102:G1G8M-2150-MONOMER"/>
<dbReference type="eggNOG" id="ENOG5033ISY">
    <property type="taxonomic scope" value="Bacteria"/>
</dbReference>
<dbReference type="STRING" id="349102.Rsph17025_1316"/>
<name>A4WS53_CERS5</name>
<dbReference type="KEGG" id="rsq:Rsph17025_1316"/>
<dbReference type="HOGENOM" id="CLU_1383227_0_0_5"/>
<accession>A4WS53</accession>
<dbReference type="BioCyc" id="RSPH349102:G1G8M-1351-MONOMER"/>
<gene>
    <name evidence="1" type="ordered locus">Rsph17025_1316</name>
    <name evidence="2" type="ordered locus">Rsph17025_2084</name>
</gene>
<reference evidence="1" key="1">
    <citation type="submission" date="2007-04" db="EMBL/GenBank/DDBJ databases">
        <title>Complete sequence of chromosome of Rhodobacter sphaeroides ATCC 17025.</title>
        <authorList>
            <consortium name="US DOE Joint Genome Institute"/>
            <person name="Copeland A."/>
            <person name="Lucas S."/>
            <person name="Lapidus A."/>
            <person name="Barry K."/>
            <person name="Detter J.C."/>
            <person name="Glavina del Rio T."/>
            <person name="Hammon N."/>
            <person name="Israni S."/>
            <person name="Dalin E."/>
            <person name="Tice H."/>
            <person name="Pitluck S."/>
            <person name="Chertkov O."/>
            <person name="Brettin T."/>
            <person name="Bruce D."/>
            <person name="Han C."/>
            <person name="Schmutz J."/>
            <person name="Larimer F."/>
            <person name="Land M."/>
            <person name="Hauser L."/>
            <person name="Kyrpides N."/>
            <person name="Kim E."/>
            <person name="Richardson P."/>
            <person name="Mackenzie C."/>
            <person name="Choudhary M."/>
            <person name="Donohue T.J."/>
            <person name="Kaplan S."/>
        </authorList>
    </citation>
    <scope>NUCLEOTIDE SEQUENCE [LARGE SCALE GENOMIC DNA]</scope>
    <source>
        <strain evidence="1">ATCC 17025</strain>
    </source>
</reference>